<dbReference type="InterPro" id="IPR011990">
    <property type="entry name" value="TPR-like_helical_dom_sf"/>
</dbReference>
<dbReference type="Gene3D" id="1.25.40.10">
    <property type="entry name" value="Tetratricopeptide repeat domain"/>
    <property type="match status" value="5"/>
</dbReference>
<dbReference type="FunFam" id="1.25.40.10:FF:000090">
    <property type="entry name" value="Pentatricopeptide repeat-containing protein, chloroplastic"/>
    <property type="match status" value="1"/>
</dbReference>
<dbReference type="PROSITE" id="PS51375">
    <property type="entry name" value="PPR"/>
    <property type="match status" value="6"/>
</dbReference>
<dbReference type="PANTHER" id="PTHR47926">
    <property type="entry name" value="PENTATRICOPEPTIDE REPEAT-CONTAINING PROTEIN"/>
    <property type="match status" value="1"/>
</dbReference>
<evidence type="ECO:0000256" key="2">
    <source>
        <dbReference type="ARBA" id="ARBA00061659"/>
    </source>
</evidence>
<feature type="repeat" description="PPR" evidence="3">
    <location>
        <begin position="409"/>
        <end position="443"/>
    </location>
</feature>
<dbReference type="FunFam" id="1.25.40.10:FF:000073">
    <property type="entry name" value="Pentatricopeptide repeat-containing protein chloroplastic"/>
    <property type="match status" value="1"/>
</dbReference>
<feature type="repeat" description="PPR" evidence="3">
    <location>
        <begin position="546"/>
        <end position="580"/>
    </location>
</feature>
<evidence type="ECO:0000256" key="1">
    <source>
        <dbReference type="ARBA" id="ARBA00022737"/>
    </source>
</evidence>
<evidence type="ECO:0000313" key="5">
    <source>
        <dbReference type="Proteomes" id="UP000607653"/>
    </source>
</evidence>
<keyword evidence="1" id="KW-0677">Repeat</keyword>
<name>A0A822ZY85_NELNU</name>
<dbReference type="InterPro" id="IPR002885">
    <property type="entry name" value="PPR_rpt"/>
</dbReference>
<evidence type="ECO:0008006" key="6">
    <source>
        <dbReference type="Google" id="ProtNLM"/>
    </source>
</evidence>
<dbReference type="InterPro" id="IPR046960">
    <property type="entry name" value="PPR_At4g14850-like_plant"/>
</dbReference>
<feature type="repeat" description="PPR" evidence="3">
    <location>
        <begin position="207"/>
        <end position="241"/>
    </location>
</feature>
<dbReference type="Pfam" id="PF13041">
    <property type="entry name" value="PPR_2"/>
    <property type="match status" value="3"/>
</dbReference>
<feature type="repeat" description="PPR" evidence="3">
    <location>
        <begin position="308"/>
        <end position="342"/>
    </location>
</feature>
<comment type="caution">
    <text evidence="4">The sequence shown here is derived from an EMBL/GenBank/DDBJ whole genome shotgun (WGS) entry which is preliminary data.</text>
</comment>
<reference evidence="4 5" key="1">
    <citation type="journal article" date="2020" name="Mol. Biol. Evol.">
        <title>Distinct Expression and Methylation Patterns for Genes with Different Fates following a Single Whole-Genome Duplication in Flowering Plants.</title>
        <authorList>
            <person name="Shi T."/>
            <person name="Rahmani R.S."/>
            <person name="Gugger P.F."/>
            <person name="Wang M."/>
            <person name="Li H."/>
            <person name="Zhang Y."/>
            <person name="Li Z."/>
            <person name="Wang Q."/>
            <person name="Van de Peer Y."/>
            <person name="Marchal K."/>
            <person name="Chen J."/>
        </authorList>
    </citation>
    <scope>NUCLEOTIDE SEQUENCE [LARGE SCALE GENOMIC DNA]</scope>
    <source>
        <tissue evidence="4">Leaf</tissue>
    </source>
</reference>
<dbReference type="GO" id="GO:0003729">
    <property type="term" value="F:mRNA binding"/>
    <property type="evidence" value="ECO:0007669"/>
    <property type="project" value="UniProtKB-ARBA"/>
</dbReference>
<dbReference type="Pfam" id="PF01535">
    <property type="entry name" value="PPR"/>
    <property type="match status" value="3"/>
</dbReference>
<sequence length="591" mass="66164">MNRIWKRAINHLVENQSSLLRLGGLEEAMQFLQSKHIPLNSTSYSSILQLCIDSKAEKEGRFLHDHLLRNGFSSDLYLSTKLIIFYAKIGDMDAACNVFDKMPKKSVVSWTAIISGFSQNGPSEKALEVFSEMHLSGLKANQFTYGSVLRSCTNMMCLEKGQQIHGCIVKSRFIENLFVQTALVDFYAKCGRIEDARLLFETMSQRDVVSWNAVIAGFAVQGLADDSFGMFRSMLCEGVMPDNFTFGSVLRACDRGKDLMKVNRIHGFIIQLGFRYHEVVIGSLIDAYARCGSVRNARFLYDSMAEKDLISCTALITGYARERCTTDALDLFNEINRMHMRMDKVILCSMFNICANIASLSLSRQFHAFALKNQPNYDTAMGNALIDMYAKSGEIEDANHAFEEMQGKNVISWTSLIAGYGKHGYGEKAITLFQKMEGSELKPNDVTFLALLFACSHSGLISEGYQFFDSMVNKYNINPRGEHYACLVDLFARGGQLEKAYDLVLKMNVTPNASLWGSILGACRIYDNMSLGEVAARHLFNLAPQDAVNYVVLSSIYAIAGSWEDAWKTRKGMKDKGIEKDPGCCIIQCTK</sequence>
<proteinExistence type="inferred from homology"/>
<dbReference type="AlphaFoldDB" id="A0A822ZY85"/>
<dbReference type="Pfam" id="PF20431">
    <property type="entry name" value="E_motif"/>
    <property type="match status" value="1"/>
</dbReference>
<protein>
    <recommendedName>
        <fullName evidence="6">Pentatricopeptide repeat-containing protein At3g20730-like</fullName>
    </recommendedName>
</protein>
<keyword evidence="5" id="KW-1185">Reference proteome</keyword>
<evidence type="ECO:0000313" key="4">
    <source>
        <dbReference type="EMBL" id="DAD48491.1"/>
    </source>
</evidence>
<accession>A0A822ZY85</accession>
<feature type="repeat" description="PPR" evidence="3">
    <location>
        <begin position="378"/>
        <end position="408"/>
    </location>
</feature>
<dbReference type="EMBL" id="DUZY01000008">
    <property type="protein sequence ID" value="DAD48491.1"/>
    <property type="molecule type" value="Genomic_DNA"/>
</dbReference>
<gene>
    <name evidence="4" type="ORF">HUJ06_018428</name>
</gene>
<dbReference type="Proteomes" id="UP000607653">
    <property type="component" value="Unassembled WGS sequence"/>
</dbReference>
<dbReference type="InterPro" id="IPR046848">
    <property type="entry name" value="E_motif"/>
</dbReference>
<comment type="similarity">
    <text evidence="2">Belongs to the PPR family. PCMP-E subfamily.</text>
</comment>
<evidence type="ECO:0000256" key="3">
    <source>
        <dbReference type="PROSITE-ProRule" id="PRU00708"/>
    </source>
</evidence>
<dbReference type="SUPFAM" id="SSF48452">
    <property type="entry name" value="TPR-like"/>
    <property type="match status" value="1"/>
</dbReference>
<dbReference type="PANTHER" id="PTHR47926:SF417">
    <property type="entry name" value="PENTACOTRIPEPTIDE-REPEAT REGION OF PRORP DOMAIN-CONTAINING PROTEIN"/>
    <property type="match status" value="1"/>
</dbReference>
<dbReference type="FunFam" id="1.25.40.10:FF:000196">
    <property type="entry name" value="Pentatricopeptide repeat-containing protein At4g14850"/>
    <property type="match status" value="1"/>
</dbReference>
<organism evidence="4 5">
    <name type="scientific">Nelumbo nucifera</name>
    <name type="common">Sacred lotus</name>
    <dbReference type="NCBI Taxonomy" id="4432"/>
    <lineage>
        <taxon>Eukaryota</taxon>
        <taxon>Viridiplantae</taxon>
        <taxon>Streptophyta</taxon>
        <taxon>Embryophyta</taxon>
        <taxon>Tracheophyta</taxon>
        <taxon>Spermatophyta</taxon>
        <taxon>Magnoliopsida</taxon>
        <taxon>Proteales</taxon>
        <taxon>Nelumbonaceae</taxon>
        <taxon>Nelumbo</taxon>
    </lineage>
</organism>
<feature type="repeat" description="PPR" evidence="3">
    <location>
        <begin position="106"/>
        <end position="140"/>
    </location>
</feature>
<dbReference type="NCBIfam" id="TIGR00756">
    <property type="entry name" value="PPR"/>
    <property type="match status" value="6"/>
</dbReference>
<dbReference type="GO" id="GO:0009451">
    <property type="term" value="P:RNA modification"/>
    <property type="evidence" value="ECO:0007669"/>
    <property type="project" value="InterPro"/>
</dbReference>